<name>A0AAW1SKN7_9CHLO</name>
<evidence type="ECO:0000313" key="2">
    <source>
        <dbReference type="EMBL" id="KAK9846436.1"/>
    </source>
</evidence>
<sequence length="461" mass="45587">MSRNTSDCSCCSRSFPSSHLCSLGVAGVACTSDTLCRDCWGILASRPWPGPPPVAPIPPLPKLRGGQADSKAMTSSHGKRKKSEDCAGAAESEAKASGAKAAGGMRDVEGGAADCLGPTRRFNASLDSGLARPSGSGLSLSPGTLRLGSLEGLHFGSVSALADSGGGGGLSGPDPSDLQARGRSLPNVAGKGASFGDAWEPSGAAAAAAAAGFGVPGAGAGPSAAWDVPPRKQAHRRGMGSSEDAHMSLADSGLGSLESACASGADATEEMQGVHGSGPNAPKALSDCDPCLPARPPLRGMPLGADMRGGTLPSVLEAGAWDLPWGMPAPLSCKAASCGPGLKRGAVGGALNPSSRPSLAPADESPEFELTAVGGGGGDAFAAPAPRRAEGSGTPETLKLLLNIEPQDAGPMHPPTPEAGACGGCCGAEALRSELACAKEHAAGLEATVRVLEDAGWRWGL</sequence>
<feature type="region of interest" description="Disordered" evidence="1">
    <location>
        <begin position="164"/>
        <end position="185"/>
    </location>
</feature>
<accession>A0AAW1SKN7</accession>
<dbReference type="Proteomes" id="UP001445335">
    <property type="component" value="Unassembled WGS sequence"/>
</dbReference>
<protein>
    <submittedName>
        <fullName evidence="2">Uncharacterized protein</fullName>
    </submittedName>
</protein>
<proteinExistence type="predicted"/>
<keyword evidence="3" id="KW-1185">Reference proteome</keyword>
<evidence type="ECO:0000256" key="1">
    <source>
        <dbReference type="SAM" id="MobiDB-lite"/>
    </source>
</evidence>
<dbReference type="PROSITE" id="PS51257">
    <property type="entry name" value="PROKAR_LIPOPROTEIN"/>
    <property type="match status" value="1"/>
</dbReference>
<comment type="caution">
    <text evidence="2">The sequence shown here is derived from an EMBL/GenBank/DDBJ whole genome shotgun (WGS) entry which is preliminary data.</text>
</comment>
<feature type="region of interest" description="Disordered" evidence="1">
    <location>
        <begin position="222"/>
        <end position="248"/>
    </location>
</feature>
<dbReference type="EMBL" id="JALJOU010000001">
    <property type="protein sequence ID" value="KAK9846436.1"/>
    <property type="molecule type" value="Genomic_DNA"/>
</dbReference>
<organism evidence="2 3">
    <name type="scientific">Elliptochloris bilobata</name>
    <dbReference type="NCBI Taxonomy" id="381761"/>
    <lineage>
        <taxon>Eukaryota</taxon>
        <taxon>Viridiplantae</taxon>
        <taxon>Chlorophyta</taxon>
        <taxon>core chlorophytes</taxon>
        <taxon>Trebouxiophyceae</taxon>
        <taxon>Trebouxiophyceae incertae sedis</taxon>
        <taxon>Elliptochloris clade</taxon>
        <taxon>Elliptochloris</taxon>
    </lineage>
</organism>
<feature type="region of interest" description="Disordered" evidence="1">
    <location>
        <begin position="62"/>
        <end position="104"/>
    </location>
</feature>
<gene>
    <name evidence="2" type="ORF">WJX81_003742</name>
</gene>
<dbReference type="AlphaFoldDB" id="A0AAW1SKN7"/>
<feature type="region of interest" description="Disordered" evidence="1">
    <location>
        <begin position="372"/>
        <end position="393"/>
    </location>
</feature>
<feature type="compositionally biased region" description="Low complexity" evidence="1">
    <location>
        <begin position="87"/>
        <end position="104"/>
    </location>
</feature>
<reference evidence="2 3" key="1">
    <citation type="journal article" date="2024" name="Nat. Commun.">
        <title>Phylogenomics reveals the evolutionary origins of lichenization in chlorophyte algae.</title>
        <authorList>
            <person name="Puginier C."/>
            <person name="Libourel C."/>
            <person name="Otte J."/>
            <person name="Skaloud P."/>
            <person name="Haon M."/>
            <person name="Grisel S."/>
            <person name="Petersen M."/>
            <person name="Berrin J.G."/>
            <person name="Delaux P.M."/>
            <person name="Dal Grande F."/>
            <person name="Keller J."/>
        </authorList>
    </citation>
    <scope>NUCLEOTIDE SEQUENCE [LARGE SCALE GENOMIC DNA]</scope>
    <source>
        <strain evidence="2 3">SAG 245.80</strain>
    </source>
</reference>
<evidence type="ECO:0000313" key="3">
    <source>
        <dbReference type="Proteomes" id="UP001445335"/>
    </source>
</evidence>